<sequence>MALFNVFLSLAVLMAQLLLAAAQDRPNTTTPCDFYTNKTVGENTADNERILMALVLHSALLGPFSKYNTISVAGFTGALTPTTYAGEDVDLNGYFDGAFASANTGGSSGAAVNFLDDGGLEAARNLKPGNGNTTSAQYIFFTHVYSYFAAFLGCSHIGSATLPNYAGKASMYEVHKFMDLNAGEMGFFVDQAVRGLLSIGFSDPDAQFVNSTLTDKFNLRCAPAEAIIPPSAGAQLQAICIAPDCLLSPNDTCLAYDTAVAPTVANATLLGNYTKDANGTTVFNASETSTSTSLPSSTVVSAASSLWRKTTASDLLGQGLAIIASLVLATLLA</sequence>
<proteinExistence type="predicted"/>
<dbReference type="EMBL" id="GL629735">
    <property type="protein sequence ID" value="EFX05774.1"/>
    <property type="molecule type" value="Genomic_DNA"/>
</dbReference>
<dbReference type="eggNOG" id="ENOG502RXCG">
    <property type="taxonomic scope" value="Eukaryota"/>
</dbReference>
<evidence type="ECO:0000313" key="2">
    <source>
        <dbReference type="EMBL" id="EFX05774.1"/>
    </source>
</evidence>
<dbReference type="InParanoid" id="F0XA09"/>
<name>F0XA09_GROCL</name>
<dbReference type="STRING" id="655863.F0XA09"/>
<evidence type="ECO:0000313" key="3">
    <source>
        <dbReference type="Proteomes" id="UP000007796"/>
    </source>
</evidence>
<gene>
    <name evidence="2" type="ORF">CMQ_3843</name>
</gene>
<evidence type="ECO:0000256" key="1">
    <source>
        <dbReference type="SAM" id="SignalP"/>
    </source>
</evidence>
<dbReference type="OrthoDB" id="2110578at2759"/>
<dbReference type="RefSeq" id="XP_014175256.1">
    <property type="nucleotide sequence ID" value="XM_014319781.1"/>
</dbReference>
<dbReference type="GeneID" id="25976988"/>
<protein>
    <submittedName>
        <fullName evidence="2">Uncharacterized protein</fullName>
    </submittedName>
</protein>
<keyword evidence="3" id="KW-1185">Reference proteome</keyword>
<keyword evidence="1" id="KW-0732">Signal</keyword>
<feature type="chain" id="PRO_5003261978" evidence="1">
    <location>
        <begin position="23"/>
        <end position="333"/>
    </location>
</feature>
<dbReference type="AlphaFoldDB" id="F0XA09"/>
<dbReference type="HOGENOM" id="CLU_037449_1_0_1"/>
<feature type="signal peptide" evidence="1">
    <location>
        <begin position="1"/>
        <end position="22"/>
    </location>
</feature>
<dbReference type="Proteomes" id="UP000007796">
    <property type="component" value="Unassembled WGS sequence"/>
</dbReference>
<reference evidence="2 3" key="1">
    <citation type="journal article" date="2011" name="Proc. Natl. Acad. Sci. U.S.A.">
        <title>Genome and transcriptome analyses of the mountain pine beetle-fungal symbiont Grosmannia clavigera, a lodgepole pine pathogen.</title>
        <authorList>
            <person name="DiGuistini S."/>
            <person name="Wang Y."/>
            <person name="Liao N.Y."/>
            <person name="Taylor G."/>
            <person name="Tanguay P."/>
            <person name="Feau N."/>
            <person name="Henrissat B."/>
            <person name="Chan S.K."/>
            <person name="Hesse-Orce U."/>
            <person name="Alamouti S.M."/>
            <person name="Tsui C.K.M."/>
            <person name="Docking R.T."/>
            <person name="Levasseur A."/>
            <person name="Haridas S."/>
            <person name="Robertson G."/>
            <person name="Birol I."/>
            <person name="Holt R.A."/>
            <person name="Marra M.A."/>
            <person name="Hamelin R.C."/>
            <person name="Hirst M."/>
            <person name="Jones S.J.M."/>
            <person name="Bohlmann J."/>
            <person name="Breuil C."/>
        </authorList>
    </citation>
    <scope>NUCLEOTIDE SEQUENCE [LARGE SCALE GENOMIC DNA]</scope>
    <source>
        <strain evidence="3">kw1407 / UAMH 11150</strain>
    </source>
</reference>
<accession>F0XA09</accession>
<organism evidence="3">
    <name type="scientific">Grosmannia clavigera (strain kw1407 / UAMH 11150)</name>
    <name type="common">Blue stain fungus</name>
    <name type="synonym">Graphiocladiella clavigera</name>
    <dbReference type="NCBI Taxonomy" id="655863"/>
    <lineage>
        <taxon>Eukaryota</taxon>
        <taxon>Fungi</taxon>
        <taxon>Dikarya</taxon>
        <taxon>Ascomycota</taxon>
        <taxon>Pezizomycotina</taxon>
        <taxon>Sordariomycetes</taxon>
        <taxon>Sordariomycetidae</taxon>
        <taxon>Ophiostomatales</taxon>
        <taxon>Ophiostomataceae</taxon>
        <taxon>Leptographium</taxon>
    </lineage>
</organism>